<evidence type="ECO:0000313" key="8">
    <source>
        <dbReference type="EMBL" id="MDA0160183.1"/>
    </source>
</evidence>
<accession>A0A9X3S400</accession>
<dbReference type="GO" id="GO:0000160">
    <property type="term" value="P:phosphorelay signal transduction system"/>
    <property type="evidence" value="ECO:0007669"/>
    <property type="project" value="InterPro"/>
</dbReference>
<comment type="caution">
    <text evidence="8">The sequence shown here is derived from an EMBL/GenBank/DDBJ whole genome shotgun (WGS) entry which is preliminary data.</text>
</comment>
<keyword evidence="4" id="KW-0804">Transcription</keyword>
<organism evidence="8 9">
    <name type="scientific">Solirubrobacter ginsenosidimutans</name>
    <dbReference type="NCBI Taxonomy" id="490573"/>
    <lineage>
        <taxon>Bacteria</taxon>
        <taxon>Bacillati</taxon>
        <taxon>Actinomycetota</taxon>
        <taxon>Thermoleophilia</taxon>
        <taxon>Solirubrobacterales</taxon>
        <taxon>Solirubrobacteraceae</taxon>
        <taxon>Solirubrobacter</taxon>
    </lineage>
</organism>
<evidence type="ECO:0000256" key="5">
    <source>
        <dbReference type="PROSITE-ProRule" id="PRU00169"/>
    </source>
</evidence>
<feature type="domain" description="HTH luxR-type" evidence="6">
    <location>
        <begin position="147"/>
        <end position="217"/>
    </location>
</feature>
<gene>
    <name evidence="8" type="ORF">OM076_07910</name>
</gene>
<sequence length="218" mass="23579">MPPLRAVIADDELLLRAGVARLLEDAGIEVVGQAGDAPDLLRKVGAHKPDVAVIDIRMPPDLTDDGLRAAIEIRRRQPDVGVVVLSQHLVERFVAELVGDDPSGVGYLLKHRVADLGYFIEAVRTVAAGGTALDPEVVARMLGRRRRENPLDALTPREREVLALMAEGLSNQGIADRLTVGPPAVEKHVTSIFNKLDLGHDRSESRRVLAVLALLRAS</sequence>
<dbReference type="CDD" id="cd17535">
    <property type="entry name" value="REC_NarL-like"/>
    <property type="match status" value="1"/>
</dbReference>
<dbReference type="SUPFAM" id="SSF46894">
    <property type="entry name" value="C-terminal effector domain of the bipartite response regulators"/>
    <property type="match status" value="1"/>
</dbReference>
<dbReference type="Pfam" id="PF00196">
    <property type="entry name" value="GerE"/>
    <property type="match status" value="1"/>
</dbReference>
<keyword evidence="1 5" id="KW-0597">Phosphoprotein</keyword>
<evidence type="ECO:0000313" key="9">
    <source>
        <dbReference type="Proteomes" id="UP001149140"/>
    </source>
</evidence>
<dbReference type="SUPFAM" id="SSF52172">
    <property type="entry name" value="CheY-like"/>
    <property type="match status" value="1"/>
</dbReference>
<feature type="domain" description="Response regulatory" evidence="7">
    <location>
        <begin position="5"/>
        <end position="125"/>
    </location>
</feature>
<dbReference type="CDD" id="cd06170">
    <property type="entry name" value="LuxR_C_like"/>
    <property type="match status" value="1"/>
</dbReference>
<evidence type="ECO:0000256" key="1">
    <source>
        <dbReference type="ARBA" id="ARBA00022553"/>
    </source>
</evidence>
<dbReference type="Gene3D" id="3.40.50.2300">
    <property type="match status" value="1"/>
</dbReference>
<protein>
    <submittedName>
        <fullName evidence="8">Response regulator transcription factor</fullName>
    </submittedName>
</protein>
<dbReference type="PROSITE" id="PS50043">
    <property type="entry name" value="HTH_LUXR_2"/>
    <property type="match status" value="1"/>
</dbReference>
<dbReference type="Proteomes" id="UP001149140">
    <property type="component" value="Unassembled WGS sequence"/>
</dbReference>
<feature type="modified residue" description="4-aspartylphosphate" evidence="5">
    <location>
        <position position="55"/>
    </location>
</feature>
<dbReference type="GO" id="GO:0003677">
    <property type="term" value="F:DNA binding"/>
    <property type="evidence" value="ECO:0007669"/>
    <property type="project" value="UniProtKB-KW"/>
</dbReference>
<evidence type="ECO:0000259" key="7">
    <source>
        <dbReference type="PROSITE" id="PS50110"/>
    </source>
</evidence>
<keyword evidence="3" id="KW-0238">DNA-binding</keyword>
<dbReference type="InterPro" id="IPR039420">
    <property type="entry name" value="WalR-like"/>
</dbReference>
<dbReference type="PRINTS" id="PR00038">
    <property type="entry name" value="HTHLUXR"/>
</dbReference>
<dbReference type="InterPro" id="IPR000792">
    <property type="entry name" value="Tscrpt_reg_LuxR_C"/>
</dbReference>
<dbReference type="Pfam" id="PF00072">
    <property type="entry name" value="Response_reg"/>
    <property type="match status" value="1"/>
</dbReference>
<dbReference type="PROSITE" id="PS50110">
    <property type="entry name" value="RESPONSE_REGULATORY"/>
    <property type="match status" value="1"/>
</dbReference>
<evidence type="ECO:0000259" key="6">
    <source>
        <dbReference type="PROSITE" id="PS50043"/>
    </source>
</evidence>
<dbReference type="EMBL" id="JAPDOD010000004">
    <property type="protein sequence ID" value="MDA0160183.1"/>
    <property type="molecule type" value="Genomic_DNA"/>
</dbReference>
<dbReference type="InterPro" id="IPR001789">
    <property type="entry name" value="Sig_transdc_resp-reg_receiver"/>
</dbReference>
<evidence type="ECO:0000256" key="2">
    <source>
        <dbReference type="ARBA" id="ARBA00023015"/>
    </source>
</evidence>
<dbReference type="GO" id="GO:0006355">
    <property type="term" value="P:regulation of DNA-templated transcription"/>
    <property type="evidence" value="ECO:0007669"/>
    <property type="project" value="InterPro"/>
</dbReference>
<keyword evidence="9" id="KW-1185">Reference proteome</keyword>
<dbReference type="InterPro" id="IPR016032">
    <property type="entry name" value="Sig_transdc_resp-reg_C-effctor"/>
</dbReference>
<dbReference type="PANTHER" id="PTHR43214">
    <property type="entry name" value="TWO-COMPONENT RESPONSE REGULATOR"/>
    <property type="match status" value="1"/>
</dbReference>
<evidence type="ECO:0000256" key="3">
    <source>
        <dbReference type="ARBA" id="ARBA00023125"/>
    </source>
</evidence>
<dbReference type="AlphaFoldDB" id="A0A9X3S400"/>
<proteinExistence type="predicted"/>
<keyword evidence="2" id="KW-0805">Transcription regulation</keyword>
<dbReference type="InterPro" id="IPR011006">
    <property type="entry name" value="CheY-like_superfamily"/>
</dbReference>
<reference evidence="8" key="1">
    <citation type="submission" date="2022-10" db="EMBL/GenBank/DDBJ databases">
        <title>The WGS of Solirubrobacter ginsenosidimutans DSM 21036.</title>
        <authorList>
            <person name="Jiang Z."/>
        </authorList>
    </citation>
    <scope>NUCLEOTIDE SEQUENCE</scope>
    <source>
        <strain evidence="8">DSM 21036</strain>
    </source>
</reference>
<dbReference type="RefSeq" id="WP_270038950.1">
    <property type="nucleotide sequence ID" value="NZ_JAPDOD010000004.1"/>
</dbReference>
<dbReference type="SMART" id="SM00448">
    <property type="entry name" value="REC"/>
    <property type="match status" value="1"/>
</dbReference>
<dbReference type="SMART" id="SM00421">
    <property type="entry name" value="HTH_LUXR"/>
    <property type="match status" value="1"/>
</dbReference>
<evidence type="ECO:0000256" key="4">
    <source>
        <dbReference type="ARBA" id="ARBA00023163"/>
    </source>
</evidence>
<dbReference type="PANTHER" id="PTHR43214:SF24">
    <property type="entry name" value="TRANSCRIPTIONAL REGULATORY PROTEIN NARL-RELATED"/>
    <property type="match status" value="1"/>
</dbReference>
<name>A0A9X3S400_9ACTN</name>
<dbReference type="InterPro" id="IPR058245">
    <property type="entry name" value="NreC/VraR/RcsB-like_REC"/>
</dbReference>